<organism evidence="1 2">
    <name type="scientific">Candidatus Magnetobacterium bavaricum</name>
    <dbReference type="NCBI Taxonomy" id="29290"/>
    <lineage>
        <taxon>Bacteria</taxon>
        <taxon>Pseudomonadati</taxon>
        <taxon>Nitrospirota</taxon>
        <taxon>Thermodesulfovibrionia</taxon>
        <taxon>Thermodesulfovibrionales</taxon>
        <taxon>Candidatus Magnetobacteriaceae</taxon>
        <taxon>Candidatus Magnetobacterium</taxon>
    </lineage>
</organism>
<protein>
    <submittedName>
        <fullName evidence="1">Uncharacterized protein</fullName>
    </submittedName>
</protein>
<sequence>MACSSCSISSSFFLDISRSVTSCPVNSIPTISLLFFNVLSRHSINSSLPSLAIIGKLPRV</sequence>
<keyword evidence="2" id="KW-1185">Reference proteome</keyword>
<accession>A0A0F3GZ33</accession>
<dbReference type="EMBL" id="LACI01000293">
    <property type="protein sequence ID" value="KJU87166.1"/>
    <property type="molecule type" value="Genomic_DNA"/>
</dbReference>
<gene>
    <name evidence="1" type="ORF">MBAV_000640</name>
</gene>
<evidence type="ECO:0000313" key="2">
    <source>
        <dbReference type="Proteomes" id="UP000033423"/>
    </source>
</evidence>
<dbReference type="Proteomes" id="UP000033423">
    <property type="component" value="Unassembled WGS sequence"/>
</dbReference>
<evidence type="ECO:0000313" key="1">
    <source>
        <dbReference type="EMBL" id="KJU87166.1"/>
    </source>
</evidence>
<proteinExistence type="predicted"/>
<reference evidence="1 2" key="1">
    <citation type="submission" date="2015-02" db="EMBL/GenBank/DDBJ databases">
        <title>Single-cell genomics of uncultivated deep-branching MTB reveals a conserved set of magnetosome genes.</title>
        <authorList>
            <person name="Kolinko S."/>
            <person name="Richter M."/>
            <person name="Glockner F.O."/>
            <person name="Brachmann A."/>
            <person name="Schuler D."/>
        </authorList>
    </citation>
    <scope>NUCLEOTIDE SEQUENCE [LARGE SCALE GENOMIC DNA]</scope>
    <source>
        <strain evidence="1">TM-1</strain>
    </source>
</reference>
<name>A0A0F3GZ33_9BACT</name>
<dbReference type="AlphaFoldDB" id="A0A0F3GZ33"/>
<comment type="caution">
    <text evidence="1">The sequence shown here is derived from an EMBL/GenBank/DDBJ whole genome shotgun (WGS) entry which is preliminary data.</text>
</comment>